<dbReference type="InterPro" id="IPR036097">
    <property type="entry name" value="HisK_dim/P_sf"/>
</dbReference>
<gene>
    <name evidence="10" type="ORF">Desgi_4261</name>
</gene>
<feature type="transmembrane region" description="Helical" evidence="8">
    <location>
        <begin position="9"/>
        <end position="30"/>
    </location>
</feature>
<keyword evidence="8" id="KW-0812">Transmembrane</keyword>
<dbReference type="Proteomes" id="UP000013520">
    <property type="component" value="Chromosome"/>
</dbReference>
<dbReference type="RefSeq" id="WP_006521439.1">
    <property type="nucleotide sequence ID" value="NC_021184.1"/>
</dbReference>
<keyword evidence="7" id="KW-0902">Two-component regulatory system</keyword>
<evidence type="ECO:0000256" key="6">
    <source>
        <dbReference type="ARBA" id="ARBA00022777"/>
    </source>
</evidence>
<keyword evidence="8" id="KW-1133">Transmembrane helix</keyword>
<dbReference type="KEGG" id="dgi:Desgi_4261"/>
<evidence type="ECO:0000256" key="1">
    <source>
        <dbReference type="ARBA" id="ARBA00000085"/>
    </source>
</evidence>
<dbReference type="InterPro" id="IPR003661">
    <property type="entry name" value="HisK_dim/P_dom"/>
</dbReference>
<name>R4KK11_9FIRM</name>
<dbReference type="Gene3D" id="3.30.565.10">
    <property type="entry name" value="Histidine kinase-like ATPase, C-terminal domain"/>
    <property type="match status" value="1"/>
</dbReference>
<accession>R4KK11</accession>
<dbReference type="OrthoDB" id="112712at2"/>
<dbReference type="InterPro" id="IPR004358">
    <property type="entry name" value="Sig_transdc_His_kin-like_C"/>
</dbReference>
<comment type="catalytic activity">
    <reaction evidence="1">
        <text>ATP + protein L-histidine = ADP + protein N-phospho-L-histidine.</text>
        <dbReference type="EC" id="2.7.13.3"/>
    </reaction>
</comment>
<feature type="domain" description="Histidine kinase" evidence="9">
    <location>
        <begin position="195"/>
        <end position="411"/>
    </location>
</feature>
<dbReference type="InterPro" id="IPR036890">
    <property type="entry name" value="HATPase_C_sf"/>
</dbReference>
<evidence type="ECO:0000313" key="10">
    <source>
        <dbReference type="EMBL" id="AGL03508.1"/>
    </source>
</evidence>
<keyword evidence="6 10" id="KW-0418">Kinase</keyword>
<feature type="transmembrane region" description="Helical" evidence="8">
    <location>
        <begin position="152"/>
        <end position="179"/>
    </location>
</feature>
<dbReference type="SMART" id="SM00387">
    <property type="entry name" value="HATPase_c"/>
    <property type="match status" value="1"/>
</dbReference>
<dbReference type="GO" id="GO:0000155">
    <property type="term" value="F:phosphorelay sensor kinase activity"/>
    <property type="evidence" value="ECO:0007669"/>
    <property type="project" value="InterPro"/>
</dbReference>
<keyword evidence="11" id="KW-1185">Reference proteome</keyword>
<evidence type="ECO:0000256" key="4">
    <source>
        <dbReference type="ARBA" id="ARBA00022553"/>
    </source>
</evidence>
<dbReference type="GO" id="GO:0004721">
    <property type="term" value="F:phosphoprotein phosphatase activity"/>
    <property type="evidence" value="ECO:0007669"/>
    <property type="project" value="TreeGrafter"/>
</dbReference>
<evidence type="ECO:0000256" key="5">
    <source>
        <dbReference type="ARBA" id="ARBA00022679"/>
    </source>
</evidence>
<dbReference type="SUPFAM" id="SSF47384">
    <property type="entry name" value="Homodimeric domain of signal transducing histidine kinase"/>
    <property type="match status" value="1"/>
</dbReference>
<dbReference type="InterPro" id="IPR050351">
    <property type="entry name" value="BphY/WalK/GraS-like"/>
</dbReference>
<dbReference type="HOGENOM" id="CLU_000445_89_6_9"/>
<organism evidence="10 11">
    <name type="scientific">Desulfoscipio gibsoniae DSM 7213</name>
    <dbReference type="NCBI Taxonomy" id="767817"/>
    <lineage>
        <taxon>Bacteria</taxon>
        <taxon>Bacillati</taxon>
        <taxon>Bacillota</taxon>
        <taxon>Clostridia</taxon>
        <taxon>Eubacteriales</taxon>
        <taxon>Desulfallaceae</taxon>
        <taxon>Desulfoscipio</taxon>
    </lineage>
</organism>
<dbReference type="Pfam" id="PF00512">
    <property type="entry name" value="HisKA"/>
    <property type="match status" value="1"/>
</dbReference>
<dbReference type="SMART" id="SM00388">
    <property type="entry name" value="HisKA"/>
    <property type="match status" value="1"/>
</dbReference>
<sequence>MIKRLRRKFILINMALISLVLLIVFAIIFMSNYQRLQSESRDALQRAIEQRIDMPPPKPEIGRLHPREKPFPITPVFSVVLDENNNILYTIQQNVSISDDVLAKAVKKAMDSESPEGILHDLNLRFLRRDIGNGTKIAFADRGHEIHSMQSLFLISLVVGTGGLVAFFFISMFLSVWALRPAEKAWEQQRQFVADASHELKMPLTVILANSSILLDHRQDTIARQIKWVENTQVEAIRMKKLVDDLLFLAKSDAARVPPVYSELNFSDTVWSCLLPFEPVAFEQGVTINADIEPDIALTGNESQLKQLVAILLDNACKYAGDKGIVSVTLVREQKKVCLTVNNTGTPIPAIDLPHIFERFYRTDKSRAREQGGYGLGLAIAKSIVENHHAKITAESTKDQGTTFTVHFSEL</sequence>
<dbReference type="GO" id="GO:0016036">
    <property type="term" value="P:cellular response to phosphate starvation"/>
    <property type="evidence" value="ECO:0007669"/>
    <property type="project" value="TreeGrafter"/>
</dbReference>
<dbReference type="PROSITE" id="PS50109">
    <property type="entry name" value="HIS_KIN"/>
    <property type="match status" value="1"/>
</dbReference>
<evidence type="ECO:0000256" key="8">
    <source>
        <dbReference type="SAM" id="Phobius"/>
    </source>
</evidence>
<evidence type="ECO:0000256" key="2">
    <source>
        <dbReference type="ARBA" id="ARBA00004370"/>
    </source>
</evidence>
<dbReference type="Gene3D" id="1.10.287.130">
    <property type="match status" value="1"/>
</dbReference>
<dbReference type="GO" id="GO:0005886">
    <property type="term" value="C:plasma membrane"/>
    <property type="evidence" value="ECO:0007669"/>
    <property type="project" value="TreeGrafter"/>
</dbReference>
<dbReference type="PANTHER" id="PTHR45453:SF1">
    <property type="entry name" value="PHOSPHATE REGULON SENSOR PROTEIN PHOR"/>
    <property type="match status" value="1"/>
</dbReference>
<dbReference type="CDD" id="cd00082">
    <property type="entry name" value="HisKA"/>
    <property type="match status" value="1"/>
</dbReference>
<dbReference type="InterPro" id="IPR005467">
    <property type="entry name" value="His_kinase_dom"/>
</dbReference>
<dbReference type="PANTHER" id="PTHR45453">
    <property type="entry name" value="PHOSPHATE REGULON SENSOR PROTEIN PHOR"/>
    <property type="match status" value="1"/>
</dbReference>
<dbReference type="AlphaFoldDB" id="R4KK11"/>
<dbReference type="eggNOG" id="COG5002">
    <property type="taxonomic scope" value="Bacteria"/>
</dbReference>
<reference evidence="10 11" key="1">
    <citation type="submission" date="2012-01" db="EMBL/GenBank/DDBJ databases">
        <title>Complete sequence of Desulfotomaculum gibsoniae DSM 7213.</title>
        <authorList>
            <consortium name="US DOE Joint Genome Institute"/>
            <person name="Lucas S."/>
            <person name="Han J."/>
            <person name="Lapidus A."/>
            <person name="Cheng J.-F."/>
            <person name="Goodwin L."/>
            <person name="Pitluck S."/>
            <person name="Peters L."/>
            <person name="Ovchinnikova G."/>
            <person name="Teshima H."/>
            <person name="Detter J.C."/>
            <person name="Han C."/>
            <person name="Tapia R."/>
            <person name="Land M."/>
            <person name="Hauser L."/>
            <person name="Kyrpides N."/>
            <person name="Ivanova N."/>
            <person name="Pagani I."/>
            <person name="Parshina S."/>
            <person name="Plugge C."/>
            <person name="Muyzer G."/>
            <person name="Kuever J."/>
            <person name="Ivanova A."/>
            <person name="Nazina T."/>
            <person name="Klenk H.-P."/>
            <person name="Brambilla E."/>
            <person name="Spring S."/>
            <person name="Stams A.F."/>
            <person name="Woyke T."/>
        </authorList>
    </citation>
    <scope>NUCLEOTIDE SEQUENCE [LARGE SCALE GENOMIC DNA]</scope>
    <source>
        <strain evidence="10 11">DSM 7213</strain>
    </source>
</reference>
<proteinExistence type="predicted"/>
<keyword evidence="4" id="KW-0597">Phosphoprotein</keyword>
<comment type="subcellular location">
    <subcellularLocation>
        <location evidence="2">Membrane</location>
    </subcellularLocation>
</comment>
<protein>
    <recommendedName>
        <fullName evidence="3">histidine kinase</fullName>
        <ecNumber evidence="3">2.7.13.3</ecNumber>
    </recommendedName>
</protein>
<dbReference type="PRINTS" id="PR00344">
    <property type="entry name" value="BCTRLSENSOR"/>
</dbReference>
<dbReference type="EMBL" id="CP003273">
    <property type="protein sequence ID" value="AGL03508.1"/>
    <property type="molecule type" value="Genomic_DNA"/>
</dbReference>
<evidence type="ECO:0000256" key="7">
    <source>
        <dbReference type="ARBA" id="ARBA00023012"/>
    </source>
</evidence>
<dbReference type="SUPFAM" id="SSF55874">
    <property type="entry name" value="ATPase domain of HSP90 chaperone/DNA topoisomerase II/histidine kinase"/>
    <property type="match status" value="1"/>
</dbReference>
<keyword evidence="8" id="KW-0472">Membrane</keyword>
<evidence type="ECO:0000259" key="9">
    <source>
        <dbReference type="PROSITE" id="PS50109"/>
    </source>
</evidence>
<dbReference type="InterPro" id="IPR003594">
    <property type="entry name" value="HATPase_dom"/>
</dbReference>
<evidence type="ECO:0000256" key="3">
    <source>
        <dbReference type="ARBA" id="ARBA00012438"/>
    </source>
</evidence>
<dbReference type="STRING" id="767817.Desgi_4261"/>
<evidence type="ECO:0000313" key="11">
    <source>
        <dbReference type="Proteomes" id="UP000013520"/>
    </source>
</evidence>
<dbReference type="CDD" id="cd00075">
    <property type="entry name" value="HATPase"/>
    <property type="match status" value="1"/>
</dbReference>
<dbReference type="FunFam" id="3.30.565.10:FF:000006">
    <property type="entry name" value="Sensor histidine kinase WalK"/>
    <property type="match status" value="1"/>
</dbReference>
<dbReference type="EC" id="2.7.13.3" evidence="3"/>
<keyword evidence="5" id="KW-0808">Transferase</keyword>
<dbReference type="Pfam" id="PF02518">
    <property type="entry name" value="HATPase_c"/>
    <property type="match status" value="1"/>
</dbReference>